<protein>
    <submittedName>
        <fullName evidence="2">Uncharacterized protein LOC142166440</fullName>
    </submittedName>
</protein>
<proteinExistence type="predicted"/>
<sequence>MGKETVEVFKDQFTEDKVPTDFEIIKHIPKMITQELNAKLWAEPTMEEVKNAIFGLNGDSASGLDGFTGQIYHACWEITCEDVLNMVKKLFCGAVLPKFITHTNLVLLSRKKNVATFSDMRPISLSNFSNKIISRVINERLVELLPNLEVLGRSLDSLFDDPNFIRFGMPKWSKNINYLLYADDTIIFSSSHYGAIQLVMNMLEDYKVTSGQKVNKEKSSFYMYENAPTEEANTVQERLHSWKGRVLSIGGRAVLIAHVLKSIPIYLLSVVNPPKYVIDELHKMFARFFWSKPGNGRAKHWASWATLCLPKKKEELLRELLPDEIADRIMEKIAPLNSPELRDKPFWQLESKGHFSVKTVWQYIRKNKQKSRTQVRKL</sequence>
<reference evidence="1" key="1">
    <citation type="journal article" date="2014" name="Nat. Commun.">
        <title>The tobacco genome sequence and its comparison with those of tomato and potato.</title>
        <authorList>
            <person name="Sierro N."/>
            <person name="Battey J.N."/>
            <person name="Ouadi S."/>
            <person name="Bakaher N."/>
            <person name="Bovet L."/>
            <person name="Willig A."/>
            <person name="Goepfert S."/>
            <person name="Peitsch M.C."/>
            <person name="Ivanov N.V."/>
        </authorList>
    </citation>
    <scope>NUCLEOTIDE SEQUENCE [LARGE SCALE GENOMIC DNA]</scope>
</reference>
<keyword evidence="1" id="KW-1185">Reference proteome</keyword>
<reference evidence="2" key="2">
    <citation type="submission" date="2025-08" db="UniProtKB">
        <authorList>
            <consortium name="RefSeq"/>
        </authorList>
    </citation>
    <scope>IDENTIFICATION</scope>
    <source>
        <tissue evidence="2">Leaf</tissue>
    </source>
</reference>
<gene>
    <name evidence="2" type="primary">LOC142166440</name>
</gene>
<evidence type="ECO:0000313" key="2">
    <source>
        <dbReference type="RefSeq" id="XP_075081832.1"/>
    </source>
</evidence>
<accession>A0AC58SA13</accession>
<dbReference type="Proteomes" id="UP000790787">
    <property type="component" value="Chromosome 2"/>
</dbReference>
<dbReference type="RefSeq" id="XP_075081832.1">
    <property type="nucleotide sequence ID" value="XM_075225731.1"/>
</dbReference>
<name>A0AC58SA13_TOBAC</name>
<organism evidence="1 2">
    <name type="scientific">Nicotiana tabacum</name>
    <name type="common">Common tobacco</name>
    <dbReference type="NCBI Taxonomy" id="4097"/>
    <lineage>
        <taxon>Eukaryota</taxon>
        <taxon>Viridiplantae</taxon>
        <taxon>Streptophyta</taxon>
        <taxon>Embryophyta</taxon>
        <taxon>Tracheophyta</taxon>
        <taxon>Spermatophyta</taxon>
        <taxon>Magnoliopsida</taxon>
        <taxon>eudicotyledons</taxon>
        <taxon>Gunneridae</taxon>
        <taxon>Pentapetalae</taxon>
        <taxon>asterids</taxon>
        <taxon>lamiids</taxon>
        <taxon>Solanales</taxon>
        <taxon>Solanaceae</taxon>
        <taxon>Nicotianoideae</taxon>
        <taxon>Nicotianeae</taxon>
        <taxon>Nicotiana</taxon>
    </lineage>
</organism>
<evidence type="ECO:0000313" key="1">
    <source>
        <dbReference type="Proteomes" id="UP000790787"/>
    </source>
</evidence>